<reference evidence="2 3" key="3">
    <citation type="journal article" date="2017" name="Mol. Plant Pathol.">
        <title>A gapless genome sequence of the fungus Botrytis cinerea.</title>
        <authorList>
            <person name="Van Kan J.A."/>
            <person name="Stassen J.H."/>
            <person name="Mosbach A."/>
            <person name="Van Der Lee T.A."/>
            <person name="Faino L."/>
            <person name="Farmer A.D."/>
            <person name="Papasotiriou D.G."/>
            <person name="Zhou S."/>
            <person name="Seidl M.F."/>
            <person name="Cottam E."/>
            <person name="Edel D."/>
            <person name="Hahn M."/>
            <person name="Schwartz D.C."/>
            <person name="Dietrich R.A."/>
            <person name="Widdison S."/>
            <person name="Scalliet G."/>
        </authorList>
    </citation>
    <scope>NUCLEOTIDE SEQUENCE [LARGE SCALE GENOMIC DNA]</scope>
    <source>
        <strain evidence="2 3">B05.10</strain>
    </source>
</reference>
<feature type="region of interest" description="Disordered" evidence="1">
    <location>
        <begin position="119"/>
        <end position="286"/>
    </location>
</feature>
<dbReference type="AlphaFoldDB" id="A0A384JR64"/>
<name>A0A384JR64_BOTFB</name>
<sequence>MPRKNRAIKVRSQHQSNPSAEPEPEVQLQESNTSTQSQSDSYEEDLGPEAQLRESQIILQAYPDPDVMGPKPEAQLRESQIILQAYPDPDVMGPKPEVESPTALIEESQELLENQEETLSTYVSPQEVGSSTEEDDVEDEVRNVQDSSDEDRQNFGQRQEETLGAEINRSESGSQMELNDEDGPLHMASNEVSHDPSQHLSKTQAVQSQESDPDDLDRGGEPPLFFRNELLRKRSQGSTHHVVSSNKNLPARFETEPTLQNLNSDTEDRPESTESTPSSLASQYHKVTEMVRTETTRIMRSSRRERIRIEVLKRDPETRTLREKEEDLEDHETVLIDLIGDLTSDLKKTRNELKRVGRMYRKSLADFQQVPE</sequence>
<feature type="compositionally biased region" description="Polar residues" evidence="1">
    <location>
        <begin position="236"/>
        <end position="248"/>
    </location>
</feature>
<organism evidence="2 3">
    <name type="scientific">Botryotinia fuckeliana (strain B05.10)</name>
    <name type="common">Noble rot fungus</name>
    <name type="synonym">Botrytis cinerea</name>
    <dbReference type="NCBI Taxonomy" id="332648"/>
    <lineage>
        <taxon>Eukaryota</taxon>
        <taxon>Fungi</taxon>
        <taxon>Dikarya</taxon>
        <taxon>Ascomycota</taxon>
        <taxon>Pezizomycotina</taxon>
        <taxon>Leotiomycetes</taxon>
        <taxon>Helotiales</taxon>
        <taxon>Sclerotiniaceae</taxon>
        <taxon>Botrytis</taxon>
    </lineage>
</organism>
<feature type="compositionally biased region" description="Polar residues" evidence="1">
    <location>
        <begin position="198"/>
        <end position="210"/>
    </location>
</feature>
<reference evidence="2 3" key="1">
    <citation type="journal article" date="2011" name="PLoS Genet.">
        <title>Genomic analysis of the necrotrophic fungal pathogens Sclerotinia sclerotiorum and Botrytis cinerea.</title>
        <authorList>
            <person name="Amselem J."/>
            <person name="Cuomo C.A."/>
            <person name="van Kan J.A."/>
            <person name="Viaud M."/>
            <person name="Benito E.P."/>
            <person name="Couloux A."/>
            <person name="Coutinho P.M."/>
            <person name="de Vries R.P."/>
            <person name="Dyer P.S."/>
            <person name="Fillinger S."/>
            <person name="Fournier E."/>
            <person name="Gout L."/>
            <person name="Hahn M."/>
            <person name="Kohn L."/>
            <person name="Lapalu N."/>
            <person name="Plummer K.M."/>
            <person name="Pradier J.M."/>
            <person name="Quevillon E."/>
            <person name="Sharon A."/>
            <person name="Simon A."/>
            <person name="ten Have A."/>
            <person name="Tudzynski B."/>
            <person name="Tudzynski P."/>
            <person name="Wincker P."/>
            <person name="Andrew M."/>
            <person name="Anthouard V."/>
            <person name="Beever R.E."/>
            <person name="Beffa R."/>
            <person name="Benoit I."/>
            <person name="Bouzid O."/>
            <person name="Brault B."/>
            <person name="Chen Z."/>
            <person name="Choquer M."/>
            <person name="Collemare J."/>
            <person name="Cotton P."/>
            <person name="Danchin E.G."/>
            <person name="Da Silva C."/>
            <person name="Gautier A."/>
            <person name="Giraud C."/>
            <person name="Giraud T."/>
            <person name="Gonzalez C."/>
            <person name="Grossetete S."/>
            <person name="Guldener U."/>
            <person name="Henrissat B."/>
            <person name="Howlett B.J."/>
            <person name="Kodira C."/>
            <person name="Kretschmer M."/>
            <person name="Lappartient A."/>
            <person name="Leroch M."/>
            <person name="Levis C."/>
            <person name="Mauceli E."/>
            <person name="Neuveglise C."/>
            <person name="Oeser B."/>
            <person name="Pearson M."/>
            <person name="Poulain J."/>
            <person name="Poussereau N."/>
            <person name="Quesneville H."/>
            <person name="Rascle C."/>
            <person name="Schumacher J."/>
            <person name="Segurens B."/>
            <person name="Sexton A."/>
            <person name="Silva E."/>
            <person name="Sirven C."/>
            <person name="Soanes D.M."/>
            <person name="Talbot N.J."/>
            <person name="Templeton M."/>
            <person name="Yandava C."/>
            <person name="Yarden O."/>
            <person name="Zeng Q."/>
            <person name="Rollins J.A."/>
            <person name="Lebrun M.H."/>
            <person name="Dickman M."/>
        </authorList>
    </citation>
    <scope>NUCLEOTIDE SEQUENCE [LARGE SCALE GENOMIC DNA]</scope>
    <source>
        <strain evidence="2 3">B05.10</strain>
    </source>
</reference>
<feature type="compositionally biased region" description="Basic residues" evidence="1">
    <location>
        <begin position="1"/>
        <end position="12"/>
    </location>
</feature>
<evidence type="ECO:0000256" key="1">
    <source>
        <dbReference type="SAM" id="MobiDB-lite"/>
    </source>
</evidence>
<dbReference type="OrthoDB" id="3554166at2759"/>
<evidence type="ECO:0000313" key="3">
    <source>
        <dbReference type="Proteomes" id="UP000001798"/>
    </source>
</evidence>
<protein>
    <submittedName>
        <fullName evidence="2">Uncharacterized protein</fullName>
    </submittedName>
</protein>
<reference evidence="2 3" key="2">
    <citation type="journal article" date="2012" name="Eukaryot. Cell">
        <title>Genome update of Botrytis cinerea strains B05.10 and T4.</title>
        <authorList>
            <person name="Staats M."/>
            <person name="van Kan J.A."/>
        </authorList>
    </citation>
    <scope>NUCLEOTIDE SEQUENCE [LARGE SCALE GENOMIC DNA]</scope>
    <source>
        <strain evidence="2 3">B05.10</strain>
    </source>
</reference>
<dbReference type="EMBL" id="CP009812">
    <property type="protein sequence ID" value="ATZ53023.1"/>
    <property type="molecule type" value="Genomic_DNA"/>
</dbReference>
<dbReference type="GeneID" id="5430653"/>
<dbReference type="KEGG" id="bfu:BCIN_08g06360"/>
<keyword evidence="3" id="KW-1185">Reference proteome</keyword>
<accession>A0A384JR64</accession>
<feature type="compositionally biased region" description="Polar residues" evidence="1">
    <location>
        <begin position="122"/>
        <end position="131"/>
    </location>
</feature>
<feature type="region of interest" description="Disordered" evidence="1">
    <location>
        <begin position="1"/>
        <end position="101"/>
    </location>
</feature>
<feature type="compositionally biased region" description="Basic and acidic residues" evidence="1">
    <location>
        <begin position="150"/>
        <end position="161"/>
    </location>
</feature>
<dbReference type="RefSeq" id="XP_001550145.1">
    <property type="nucleotide sequence ID" value="XM_001550095.2"/>
</dbReference>
<proteinExistence type="predicted"/>
<dbReference type="VEuPathDB" id="FungiDB:Bcin08g06360"/>
<evidence type="ECO:0000313" key="2">
    <source>
        <dbReference type="EMBL" id="ATZ53023.1"/>
    </source>
</evidence>
<feature type="compositionally biased region" description="Polar residues" evidence="1">
    <location>
        <begin position="28"/>
        <end position="40"/>
    </location>
</feature>
<gene>
    <name evidence="2" type="ORF">BCIN_08g06360</name>
</gene>
<dbReference type="Proteomes" id="UP000001798">
    <property type="component" value="Chromosome 8"/>
</dbReference>
<feature type="compositionally biased region" description="Polar residues" evidence="1">
    <location>
        <begin position="273"/>
        <end position="282"/>
    </location>
</feature>